<dbReference type="InterPro" id="IPR000713">
    <property type="entry name" value="Mur_ligase_N"/>
</dbReference>
<keyword evidence="7" id="KW-0963">Cytoplasm</keyword>
<evidence type="ECO:0000256" key="3">
    <source>
        <dbReference type="ARBA" id="ARBA00022960"/>
    </source>
</evidence>
<feature type="binding site" evidence="7">
    <location>
        <position position="204"/>
    </location>
    <ligand>
        <name>UDP-N-acetyl-alpha-D-muramoyl-L-alanyl-D-glutamate</name>
        <dbReference type="ChEBI" id="CHEBI:83900"/>
    </ligand>
</feature>
<dbReference type="HAMAP" id="MF_00208">
    <property type="entry name" value="MurE"/>
    <property type="match status" value="1"/>
</dbReference>
<dbReference type="NCBIfam" id="TIGR01085">
    <property type="entry name" value="murE"/>
    <property type="match status" value="1"/>
</dbReference>
<proteinExistence type="inferred from homology"/>
<dbReference type="InterPro" id="IPR036565">
    <property type="entry name" value="Mur-like_cat_sf"/>
</dbReference>
<dbReference type="Pfam" id="PF08245">
    <property type="entry name" value="Mur_ligase_M"/>
    <property type="match status" value="1"/>
</dbReference>
<dbReference type="GO" id="GO:0008360">
    <property type="term" value="P:regulation of cell shape"/>
    <property type="evidence" value="ECO:0007669"/>
    <property type="project" value="UniProtKB-KW"/>
</dbReference>
<keyword evidence="6 7" id="KW-0961">Cell wall biogenesis/degradation</keyword>
<dbReference type="Pfam" id="PF01225">
    <property type="entry name" value="Mur_ligase"/>
    <property type="match status" value="1"/>
</dbReference>
<dbReference type="GO" id="GO:0016881">
    <property type="term" value="F:acid-amino acid ligase activity"/>
    <property type="evidence" value="ECO:0007669"/>
    <property type="project" value="UniProtKB-UniRule"/>
</dbReference>
<dbReference type="Gene3D" id="3.90.190.20">
    <property type="entry name" value="Mur ligase, C-terminal domain"/>
    <property type="match status" value="1"/>
</dbReference>
<evidence type="ECO:0000256" key="8">
    <source>
        <dbReference type="RuleBase" id="RU004135"/>
    </source>
</evidence>
<keyword evidence="7" id="KW-0547">Nucleotide-binding</keyword>
<dbReference type="EMBL" id="CADCWM010000403">
    <property type="protein sequence ID" value="CAA9556795.1"/>
    <property type="molecule type" value="Genomic_DNA"/>
</dbReference>
<dbReference type="InterPro" id="IPR036615">
    <property type="entry name" value="Mur_ligase_C_dom_sf"/>
</dbReference>
<comment type="subcellular location">
    <subcellularLocation>
        <location evidence="7 8">Cytoplasm</location>
    </subcellularLocation>
</comment>
<gene>
    <name evidence="7" type="primary">murE</name>
    <name evidence="12" type="ORF">AVDCRST_MAG88-1173</name>
</gene>
<feature type="binding site" evidence="7">
    <location>
        <position position="196"/>
    </location>
    <ligand>
        <name>UDP-N-acetyl-alpha-D-muramoyl-L-alanyl-D-glutamate</name>
        <dbReference type="ChEBI" id="CHEBI:83900"/>
    </ligand>
</feature>
<dbReference type="NCBIfam" id="NF001126">
    <property type="entry name" value="PRK00139.1-4"/>
    <property type="match status" value="1"/>
</dbReference>
<organism evidence="12">
    <name type="scientific">uncultured Thermomicrobiales bacterium</name>
    <dbReference type="NCBI Taxonomy" id="1645740"/>
    <lineage>
        <taxon>Bacteria</taxon>
        <taxon>Pseudomonadati</taxon>
        <taxon>Thermomicrobiota</taxon>
        <taxon>Thermomicrobia</taxon>
        <taxon>Thermomicrobiales</taxon>
        <taxon>environmental samples</taxon>
    </lineage>
</organism>
<comment type="pathway">
    <text evidence="7 8">Cell wall biogenesis; peptidoglycan biosynthesis.</text>
</comment>
<keyword evidence="4 7" id="KW-0573">Peptidoglycan synthesis</keyword>
<keyword evidence="2 7" id="KW-0132">Cell division</keyword>
<sequence>MAGALRLGTSLRALLAAAPDGGDENRVIGDDGVTVSGIAYDSRKVEPGDLFVALRGAETDGHRFVAEALGRGAIAALTEEPVDGADLERLRCNVIVPNTRAVLARVAASFYREPSREIGLVGVTGTKGKTTTSFMIEAILAEAGRSTGLIGTVDLKIGARRWRNPFHQTTPESLDVQRYLREMVDAGVEWAVLETSSHALETHRVDRCAYDIAVVTNVTHEHLDFHHTYERYLGAKAKLFDSIASAGEKTPTRPRGAIINRDDPGAASLRGRAPGVPELSYGLSAGCDVRAEDVAMTGDGLSFQLCSPQGNLPVRLSLLGSFNVYNALAAAATAFAAGVPPDMIAAALARFPGVPGRLQRIDAGQPFLLLVDYAHNPDSLAQVLRLLRSLVPGRLIALFGSGGERDRAKRPIMGRVCAEGADFGIFTDEDPRGEDPEAILAALAEGAAAAGWVEGRHYERIADRRAAIERALALARPGDAVVLAGKGHENSIIYADHTIPWDEATEASEALARLGYR</sequence>
<evidence type="ECO:0000256" key="7">
    <source>
        <dbReference type="HAMAP-Rule" id="MF_00208"/>
    </source>
</evidence>
<keyword evidence="7" id="KW-0460">Magnesium</keyword>
<dbReference type="InterPro" id="IPR035911">
    <property type="entry name" value="MurE/MurF_N"/>
</dbReference>
<protein>
    <recommendedName>
        <fullName evidence="7">UDP-N-acetylmuramyl-tripeptide synthetase</fullName>
        <ecNumber evidence="7">6.3.2.-</ecNumber>
    </recommendedName>
    <alternativeName>
        <fullName evidence="7">UDP-MurNAc-tripeptide synthetase</fullName>
    </alternativeName>
</protein>
<dbReference type="Pfam" id="PF02875">
    <property type="entry name" value="Mur_ligase_C"/>
    <property type="match status" value="1"/>
</dbReference>
<dbReference type="UniPathway" id="UPA00219"/>
<dbReference type="EC" id="6.3.2.-" evidence="7"/>
<comment type="PTM">
    <text evidence="7">Carboxylation is probably crucial for Mg(2+) binding and, consequently, for the gamma-phosphate positioning of ATP.</text>
</comment>
<dbReference type="GO" id="GO:0005737">
    <property type="term" value="C:cytoplasm"/>
    <property type="evidence" value="ECO:0007669"/>
    <property type="project" value="UniProtKB-SubCell"/>
</dbReference>
<dbReference type="SUPFAM" id="SSF53244">
    <property type="entry name" value="MurD-like peptide ligases, peptide-binding domain"/>
    <property type="match status" value="1"/>
</dbReference>
<evidence type="ECO:0000256" key="4">
    <source>
        <dbReference type="ARBA" id="ARBA00022984"/>
    </source>
</evidence>
<keyword evidence="5 7" id="KW-0131">Cell cycle</keyword>
<dbReference type="InterPro" id="IPR005761">
    <property type="entry name" value="UDP-N-AcMur-Glu-dNH2Pim_ligase"/>
</dbReference>
<dbReference type="GO" id="GO:0005524">
    <property type="term" value="F:ATP binding"/>
    <property type="evidence" value="ECO:0007669"/>
    <property type="project" value="UniProtKB-UniRule"/>
</dbReference>
<dbReference type="AlphaFoldDB" id="A0A6J4URD5"/>
<feature type="domain" description="Mur ligase N-terminal catalytic" evidence="9">
    <location>
        <begin position="35"/>
        <end position="111"/>
    </location>
</feature>
<feature type="domain" description="Mur ligase C-terminal" evidence="10">
    <location>
        <begin position="356"/>
        <end position="487"/>
    </location>
</feature>
<dbReference type="GO" id="GO:0009252">
    <property type="term" value="P:peptidoglycan biosynthetic process"/>
    <property type="evidence" value="ECO:0007669"/>
    <property type="project" value="UniProtKB-UniRule"/>
</dbReference>
<feature type="binding site" evidence="7">
    <location>
        <position position="168"/>
    </location>
    <ligand>
        <name>UDP-N-acetyl-alpha-D-muramoyl-L-alanyl-D-glutamate</name>
        <dbReference type="ChEBI" id="CHEBI:83900"/>
    </ligand>
</feature>
<reference evidence="12" key="1">
    <citation type="submission" date="2020-02" db="EMBL/GenBank/DDBJ databases">
        <authorList>
            <person name="Meier V. D."/>
        </authorList>
    </citation>
    <scope>NUCLEOTIDE SEQUENCE</scope>
    <source>
        <strain evidence="12">AVDCRST_MAG88</strain>
    </source>
</reference>
<dbReference type="GO" id="GO:0071555">
    <property type="term" value="P:cell wall organization"/>
    <property type="evidence" value="ECO:0007669"/>
    <property type="project" value="UniProtKB-KW"/>
</dbReference>
<keyword evidence="3 7" id="KW-0133">Cell shape</keyword>
<comment type="cofactor">
    <cofactor evidence="7">
        <name>Mg(2+)</name>
        <dbReference type="ChEBI" id="CHEBI:18420"/>
    </cofactor>
</comment>
<evidence type="ECO:0000259" key="10">
    <source>
        <dbReference type="Pfam" id="PF02875"/>
    </source>
</evidence>
<feature type="binding site" evidence="7">
    <location>
        <begin position="125"/>
        <end position="131"/>
    </location>
    <ligand>
        <name>ATP</name>
        <dbReference type="ChEBI" id="CHEBI:30616"/>
    </ligand>
</feature>
<evidence type="ECO:0000256" key="5">
    <source>
        <dbReference type="ARBA" id="ARBA00023306"/>
    </source>
</evidence>
<feature type="binding site" evidence="7">
    <location>
        <begin position="169"/>
        <end position="170"/>
    </location>
    <ligand>
        <name>UDP-N-acetyl-alpha-D-muramoyl-L-alanyl-D-glutamate</name>
        <dbReference type="ChEBI" id="CHEBI:83900"/>
    </ligand>
</feature>
<name>A0A6J4URD5_9BACT</name>
<evidence type="ECO:0000259" key="11">
    <source>
        <dbReference type="Pfam" id="PF08245"/>
    </source>
</evidence>
<feature type="modified residue" description="N6-carboxylysine" evidence="7">
    <location>
        <position position="236"/>
    </location>
</feature>
<dbReference type="InterPro" id="IPR013221">
    <property type="entry name" value="Mur_ligase_cen"/>
</dbReference>
<dbReference type="PANTHER" id="PTHR23135:SF4">
    <property type="entry name" value="UDP-N-ACETYLMURAMOYL-L-ALANYL-D-GLUTAMATE--2,6-DIAMINOPIMELATE LIGASE MURE HOMOLOG, CHLOROPLASTIC"/>
    <property type="match status" value="1"/>
</dbReference>
<dbReference type="PANTHER" id="PTHR23135">
    <property type="entry name" value="MUR LIGASE FAMILY MEMBER"/>
    <property type="match status" value="1"/>
</dbReference>
<comment type="similarity">
    <text evidence="1 7">Belongs to the MurCDEF family. MurE subfamily.</text>
</comment>
<evidence type="ECO:0000256" key="2">
    <source>
        <dbReference type="ARBA" id="ARBA00022618"/>
    </source>
</evidence>
<evidence type="ECO:0000313" key="12">
    <source>
        <dbReference type="EMBL" id="CAA9556795.1"/>
    </source>
</evidence>
<keyword evidence="7 12" id="KW-0436">Ligase</keyword>
<accession>A0A6J4URD5</accession>
<feature type="binding site" evidence="7">
    <location>
        <position position="42"/>
    </location>
    <ligand>
        <name>UDP-N-acetyl-alpha-D-muramoyl-L-alanyl-D-glutamate</name>
        <dbReference type="ChEBI" id="CHEBI:83900"/>
    </ligand>
</feature>
<dbReference type="SUPFAM" id="SSF63418">
    <property type="entry name" value="MurE/MurF N-terminal domain"/>
    <property type="match status" value="1"/>
</dbReference>
<comment type="function">
    <text evidence="7">Catalyzes the addition of an amino acid to the nucleotide precursor UDP-N-acetylmuramoyl-L-alanyl-D-glutamate (UMAG) in the biosynthesis of bacterial cell-wall peptidoglycan.</text>
</comment>
<dbReference type="SUPFAM" id="SSF53623">
    <property type="entry name" value="MurD-like peptide ligases, catalytic domain"/>
    <property type="match status" value="1"/>
</dbReference>
<feature type="domain" description="Mur ligase central" evidence="11">
    <location>
        <begin position="123"/>
        <end position="334"/>
    </location>
</feature>
<comment type="caution">
    <text evidence="7">Lacks conserved residue(s) required for the propagation of feature annotation.</text>
</comment>
<dbReference type="InterPro" id="IPR004101">
    <property type="entry name" value="Mur_ligase_C"/>
</dbReference>
<evidence type="ECO:0000259" key="9">
    <source>
        <dbReference type="Pfam" id="PF01225"/>
    </source>
</evidence>
<dbReference type="Gene3D" id="3.40.1190.10">
    <property type="entry name" value="Mur-like, catalytic domain"/>
    <property type="match status" value="1"/>
</dbReference>
<keyword evidence="7" id="KW-0067">ATP-binding</keyword>
<dbReference type="GO" id="GO:0000287">
    <property type="term" value="F:magnesium ion binding"/>
    <property type="evidence" value="ECO:0007669"/>
    <property type="project" value="UniProtKB-UniRule"/>
</dbReference>
<evidence type="ECO:0000256" key="1">
    <source>
        <dbReference type="ARBA" id="ARBA00005898"/>
    </source>
</evidence>
<dbReference type="GO" id="GO:0051301">
    <property type="term" value="P:cell division"/>
    <property type="evidence" value="ECO:0007669"/>
    <property type="project" value="UniProtKB-KW"/>
</dbReference>
<dbReference type="Gene3D" id="3.40.1390.10">
    <property type="entry name" value="MurE/MurF, N-terminal domain"/>
    <property type="match status" value="1"/>
</dbReference>
<evidence type="ECO:0000256" key="6">
    <source>
        <dbReference type="ARBA" id="ARBA00023316"/>
    </source>
</evidence>